<dbReference type="AlphaFoldDB" id="A0A2G5TF45"/>
<sequence length="244" mass="28139">MKNVRNAVARYPCSISEDAIAEATKWALPQLLSSVLEGRVPIGEARKMCENMLNTDMYRWKFEIAIKLREGKPKEAIELADAFKSDDKYPDGFQALIDCAHKHIEIDDWLLENGLTPPPPLTLSHEDHFIEIPLDILMNRPAKPDLPKSGHRAPLPKSIQKELKKFIPDHRKSYSSTELLAISMKFGVTVPQIQWYFKRRRTYLARKLKVEQQDKMKWMMGERTEQPGHLKSNKDGSNDVIVFD</sequence>
<organism evidence="1 2">
    <name type="scientific">Caenorhabditis nigoni</name>
    <dbReference type="NCBI Taxonomy" id="1611254"/>
    <lineage>
        <taxon>Eukaryota</taxon>
        <taxon>Metazoa</taxon>
        <taxon>Ecdysozoa</taxon>
        <taxon>Nematoda</taxon>
        <taxon>Chromadorea</taxon>
        <taxon>Rhabditida</taxon>
        <taxon>Rhabditina</taxon>
        <taxon>Rhabditomorpha</taxon>
        <taxon>Rhabditoidea</taxon>
        <taxon>Rhabditidae</taxon>
        <taxon>Peloderinae</taxon>
        <taxon>Caenorhabditis</taxon>
    </lineage>
</organism>
<dbReference type="STRING" id="1611254.A0A2G5TF45"/>
<protein>
    <recommendedName>
        <fullName evidence="3">Homeobox domain-containing protein</fullName>
    </recommendedName>
</protein>
<reference evidence="2" key="1">
    <citation type="submission" date="2017-10" db="EMBL/GenBank/DDBJ databases">
        <title>Rapid genome shrinkage in a self-fertile nematode reveals novel sperm competition proteins.</title>
        <authorList>
            <person name="Yin D."/>
            <person name="Schwarz E.M."/>
            <person name="Thomas C.G."/>
            <person name="Felde R.L."/>
            <person name="Korf I.F."/>
            <person name="Cutter A.D."/>
            <person name="Schartner C.M."/>
            <person name="Ralston E.J."/>
            <person name="Meyer B.J."/>
            <person name="Haag E.S."/>
        </authorList>
    </citation>
    <scope>NUCLEOTIDE SEQUENCE [LARGE SCALE GENOMIC DNA]</scope>
    <source>
        <strain evidence="2">JU1422</strain>
    </source>
</reference>
<evidence type="ECO:0000313" key="1">
    <source>
        <dbReference type="EMBL" id="PIC25813.1"/>
    </source>
</evidence>
<comment type="caution">
    <text evidence="1">The sequence shown here is derived from an EMBL/GenBank/DDBJ whole genome shotgun (WGS) entry which is preliminary data.</text>
</comment>
<gene>
    <name evidence="1" type="primary">Cni-ceh-75</name>
    <name evidence="1" type="synonym">Cnig_chr_V.g18598</name>
    <name evidence="1" type="ORF">B9Z55_018598</name>
</gene>
<evidence type="ECO:0000313" key="2">
    <source>
        <dbReference type="Proteomes" id="UP000230233"/>
    </source>
</evidence>
<proteinExistence type="predicted"/>
<dbReference type="Proteomes" id="UP000230233">
    <property type="component" value="Chromosome V"/>
</dbReference>
<dbReference type="EMBL" id="PDUG01000005">
    <property type="protein sequence ID" value="PIC25813.1"/>
    <property type="molecule type" value="Genomic_DNA"/>
</dbReference>
<name>A0A2G5TF45_9PELO</name>
<dbReference type="OrthoDB" id="10289592at2759"/>
<accession>A0A2G5TF45</accession>
<keyword evidence="2" id="KW-1185">Reference proteome</keyword>
<evidence type="ECO:0008006" key="3">
    <source>
        <dbReference type="Google" id="ProtNLM"/>
    </source>
</evidence>